<evidence type="ECO:0000313" key="3">
    <source>
        <dbReference type="Proteomes" id="UP000054321"/>
    </source>
</evidence>
<proteinExistence type="predicted"/>
<dbReference type="EMBL" id="KN832883">
    <property type="protein sequence ID" value="KIM96999.1"/>
    <property type="molecule type" value="Genomic_DNA"/>
</dbReference>
<dbReference type="HOGENOM" id="CLU_2050302_0_0_1"/>
<dbReference type="AlphaFoldDB" id="A0A0C3H0T3"/>
<reference evidence="2 3" key="1">
    <citation type="submission" date="2014-04" db="EMBL/GenBank/DDBJ databases">
        <authorList>
            <consortium name="DOE Joint Genome Institute"/>
            <person name="Kuo A."/>
            <person name="Martino E."/>
            <person name="Perotto S."/>
            <person name="Kohler A."/>
            <person name="Nagy L.G."/>
            <person name="Floudas D."/>
            <person name="Copeland A."/>
            <person name="Barry K.W."/>
            <person name="Cichocki N."/>
            <person name="Veneault-Fourrey C."/>
            <person name="LaButti K."/>
            <person name="Lindquist E.A."/>
            <person name="Lipzen A."/>
            <person name="Lundell T."/>
            <person name="Morin E."/>
            <person name="Murat C."/>
            <person name="Sun H."/>
            <person name="Tunlid A."/>
            <person name="Henrissat B."/>
            <person name="Grigoriev I.V."/>
            <person name="Hibbett D.S."/>
            <person name="Martin F."/>
            <person name="Nordberg H.P."/>
            <person name="Cantor M.N."/>
            <person name="Hua S.X."/>
        </authorList>
    </citation>
    <scope>NUCLEOTIDE SEQUENCE [LARGE SCALE GENOMIC DNA]</scope>
    <source>
        <strain evidence="2 3">Zn</strain>
    </source>
</reference>
<keyword evidence="3" id="KW-1185">Reference proteome</keyword>
<evidence type="ECO:0000313" key="2">
    <source>
        <dbReference type="EMBL" id="KIM96999.1"/>
    </source>
</evidence>
<protein>
    <submittedName>
        <fullName evidence="2">Uncharacterized protein</fullName>
    </submittedName>
</protein>
<reference evidence="3" key="2">
    <citation type="submission" date="2015-01" db="EMBL/GenBank/DDBJ databases">
        <title>Evolutionary Origins and Diversification of the Mycorrhizal Mutualists.</title>
        <authorList>
            <consortium name="DOE Joint Genome Institute"/>
            <consortium name="Mycorrhizal Genomics Consortium"/>
            <person name="Kohler A."/>
            <person name="Kuo A."/>
            <person name="Nagy L.G."/>
            <person name="Floudas D."/>
            <person name="Copeland A."/>
            <person name="Barry K.W."/>
            <person name="Cichocki N."/>
            <person name="Veneault-Fourrey C."/>
            <person name="LaButti K."/>
            <person name="Lindquist E.A."/>
            <person name="Lipzen A."/>
            <person name="Lundell T."/>
            <person name="Morin E."/>
            <person name="Murat C."/>
            <person name="Riley R."/>
            <person name="Ohm R."/>
            <person name="Sun H."/>
            <person name="Tunlid A."/>
            <person name="Henrissat B."/>
            <person name="Grigoriev I.V."/>
            <person name="Hibbett D.S."/>
            <person name="Martin F."/>
        </authorList>
    </citation>
    <scope>NUCLEOTIDE SEQUENCE [LARGE SCALE GENOMIC DNA]</scope>
    <source>
        <strain evidence="3">Zn</strain>
    </source>
</reference>
<organism evidence="2 3">
    <name type="scientific">Oidiodendron maius (strain Zn)</name>
    <dbReference type="NCBI Taxonomy" id="913774"/>
    <lineage>
        <taxon>Eukaryota</taxon>
        <taxon>Fungi</taxon>
        <taxon>Dikarya</taxon>
        <taxon>Ascomycota</taxon>
        <taxon>Pezizomycotina</taxon>
        <taxon>Leotiomycetes</taxon>
        <taxon>Leotiomycetes incertae sedis</taxon>
        <taxon>Myxotrichaceae</taxon>
        <taxon>Oidiodendron</taxon>
    </lineage>
</organism>
<dbReference type="Proteomes" id="UP000054321">
    <property type="component" value="Unassembled WGS sequence"/>
</dbReference>
<dbReference type="OrthoDB" id="5371740at2759"/>
<dbReference type="InParanoid" id="A0A0C3H0T3"/>
<evidence type="ECO:0000256" key="1">
    <source>
        <dbReference type="SAM" id="MobiDB-lite"/>
    </source>
</evidence>
<dbReference type="STRING" id="913774.A0A0C3H0T3"/>
<gene>
    <name evidence="2" type="ORF">OIDMADRAFT_32881</name>
</gene>
<sequence>MPSLSCGRGSGSVTSRTAAKRPPPVGPFFKDLINAIVATGALPPGLLDKLPLDQITPMSTMVRCFDELADLGEVERDDWAEKGRLGETVEGDVQDLIWHYPPPRTSGQGGNLREIKEFWL</sequence>
<name>A0A0C3H0T3_OIDMZ</name>
<accession>A0A0C3H0T3</accession>
<feature type="region of interest" description="Disordered" evidence="1">
    <location>
        <begin position="1"/>
        <end position="23"/>
    </location>
</feature>